<keyword evidence="9" id="KW-1185">Reference proteome</keyword>
<dbReference type="GO" id="GO:0030692">
    <property type="term" value="C:Noc4p-Nop14p complex"/>
    <property type="evidence" value="ECO:0007669"/>
    <property type="project" value="TreeGrafter"/>
</dbReference>
<dbReference type="AlphaFoldDB" id="A0A8J2WRQ7"/>
<organism evidence="8 9">
    <name type="scientific">Pelagomonas calceolata</name>
    <dbReference type="NCBI Taxonomy" id="35677"/>
    <lineage>
        <taxon>Eukaryota</taxon>
        <taxon>Sar</taxon>
        <taxon>Stramenopiles</taxon>
        <taxon>Ochrophyta</taxon>
        <taxon>Pelagophyceae</taxon>
        <taxon>Pelagomonadales</taxon>
        <taxon>Pelagomonadaceae</taxon>
        <taxon>Pelagomonas</taxon>
    </lineage>
</organism>
<comment type="function">
    <text evidence="6">Involved in nucleolar processing of pre-18S ribosomal RNA. Has a role in the nuclear export of 40S pre-ribosomal subunit to the cytoplasm.</text>
</comment>
<evidence type="ECO:0000256" key="3">
    <source>
        <dbReference type="ARBA" id="ARBA00022517"/>
    </source>
</evidence>
<gene>
    <name evidence="8" type="ORF">PECAL_5P25870</name>
</gene>
<dbReference type="GO" id="GO:0030490">
    <property type="term" value="P:maturation of SSU-rRNA"/>
    <property type="evidence" value="ECO:0007669"/>
    <property type="project" value="TreeGrafter"/>
</dbReference>
<sequence>MAKKKRHTPRGKAKSTAKTSNPFDAVGNKRKRPVALNHRAKGAVRDVGRSRAKGDERRRRGLLKDLARETRENVFEDQRLGEGLDEDDAMLLRFQRERTKRTRTSRRGLDEELTHGGKPLSDAAISAAFFGDEGEDRRAKESVQEHFGTGDDYEKRDFVGDMIAQTKQEREERQQANEQLARDREALDASFGDLAQSLSFRANKPDRNDDDDDYDRDLRALATERRVRATDPSIAPAEAARARLDALKRREAQRSSRIEGRKAEQTNKDPHDPWSRDPSDPWYGIIKPEGYSSSEDDVVEEEEENEIPYVFDACPSTSDELRELVRSVGATSEADIGRVVRRIACCHAPALGDVAKYEGFVRALCGALVDAGDDLCNGTGMKNEVEALAHTLSGVLVALEPERAAECIEEALIDEGMSPGACLALRVVLKEESLLCSADDEAPRLAYRSIVKLAQSLDENRAPQTCGEVGIGLLRCLTVMEAAGINAEGRTWWVPEAFAFLQTVLGDIEKCGLASACAWRGANPPQIAIEDLSQDTSSTRCASLIAGAASLAVEAVAFTVSDANRGAASAFVDPLVKAATAARELLAARGAAPSLLKTLDACLASLNSVDASEPDADVIITAPETLEPRLEAHTIGSRLTEKTPKGELKKLKRQVRKEHRGAVRELRRDAEFLRAERSRRKAGDRGSKQDERQANYAWLQTQAQNGWSGK</sequence>
<feature type="compositionally biased region" description="Basic residues" evidence="7">
    <location>
        <begin position="1"/>
        <end position="15"/>
    </location>
</feature>
<feature type="compositionally biased region" description="Basic residues" evidence="7">
    <location>
        <begin position="28"/>
        <end position="42"/>
    </location>
</feature>
<comment type="caution">
    <text evidence="8">The sequence shown here is derived from an EMBL/GenBank/DDBJ whole genome shotgun (WGS) entry which is preliminary data.</text>
</comment>
<comment type="similarity">
    <text evidence="2">Belongs to the NOP14 family.</text>
</comment>
<evidence type="ECO:0000256" key="4">
    <source>
        <dbReference type="ARBA" id="ARBA00022552"/>
    </source>
</evidence>
<evidence type="ECO:0000256" key="2">
    <source>
        <dbReference type="ARBA" id="ARBA00007466"/>
    </source>
</evidence>
<feature type="region of interest" description="Disordered" evidence="7">
    <location>
        <begin position="95"/>
        <end position="188"/>
    </location>
</feature>
<evidence type="ECO:0000313" key="8">
    <source>
        <dbReference type="EMBL" id="CAH0378067.1"/>
    </source>
</evidence>
<evidence type="ECO:0000256" key="6">
    <source>
        <dbReference type="ARBA" id="ARBA00024695"/>
    </source>
</evidence>
<feature type="compositionally biased region" description="Basic and acidic residues" evidence="7">
    <location>
        <begin position="248"/>
        <end position="279"/>
    </location>
</feature>
<evidence type="ECO:0000313" key="9">
    <source>
        <dbReference type="Proteomes" id="UP000789595"/>
    </source>
</evidence>
<feature type="compositionally biased region" description="Basic and acidic residues" evidence="7">
    <location>
        <begin position="673"/>
        <end position="693"/>
    </location>
</feature>
<feature type="compositionally biased region" description="Polar residues" evidence="7">
    <location>
        <begin position="698"/>
        <end position="710"/>
    </location>
</feature>
<feature type="region of interest" description="Disordered" evidence="7">
    <location>
        <begin position="673"/>
        <end position="710"/>
    </location>
</feature>
<dbReference type="GO" id="GO:0032040">
    <property type="term" value="C:small-subunit processome"/>
    <property type="evidence" value="ECO:0007669"/>
    <property type="project" value="InterPro"/>
</dbReference>
<evidence type="ECO:0008006" key="10">
    <source>
        <dbReference type="Google" id="ProtNLM"/>
    </source>
</evidence>
<accession>A0A8J2WRQ7</accession>
<name>A0A8J2WRQ7_9STRA</name>
<dbReference type="Proteomes" id="UP000789595">
    <property type="component" value="Unassembled WGS sequence"/>
</dbReference>
<dbReference type="OrthoDB" id="441771at2759"/>
<feature type="region of interest" description="Disordered" evidence="7">
    <location>
        <begin position="248"/>
        <end position="283"/>
    </location>
</feature>
<dbReference type="PANTHER" id="PTHR23183:SF0">
    <property type="entry name" value="NUCLEOLAR PROTEIN 14"/>
    <property type="match status" value="1"/>
</dbReference>
<feature type="compositionally biased region" description="Basic and acidic residues" evidence="7">
    <location>
        <begin position="135"/>
        <end position="159"/>
    </location>
</feature>
<evidence type="ECO:0000256" key="5">
    <source>
        <dbReference type="ARBA" id="ARBA00023242"/>
    </source>
</evidence>
<proteinExistence type="inferred from homology"/>
<evidence type="ECO:0000256" key="1">
    <source>
        <dbReference type="ARBA" id="ARBA00004604"/>
    </source>
</evidence>
<dbReference type="PANTHER" id="PTHR23183">
    <property type="entry name" value="NOP14"/>
    <property type="match status" value="1"/>
</dbReference>
<keyword evidence="5" id="KW-0539">Nucleus</keyword>
<evidence type="ECO:0000256" key="7">
    <source>
        <dbReference type="SAM" id="MobiDB-lite"/>
    </source>
</evidence>
<feature type="region of interest" description="Disordered" evidence="7">
    <location>
        <begin position="1"/>
        <end position="61"/>
    </location>
</feature>
<protein>
    <recommendedName>
        <fullName evidence="10">Nucleolar protein 14</fullName>
    </recommendedName>
</protein>
<feature type="compositionally biased region" description="Basic and acidic residues" evidence="7">
    <location>
        <begin position="43"/>
        <end position="61"/>
    </location>
</feature>
<dbReference type="EMBL" id="CAKKNE010000005">
    <property type="protein sequence ID" value="CAH0378067.1"/>
    <property type="molecule type" value="Genomic_DNA"/>
</dbReference>
<feature type="compositionally biased region" description="Basic and acidic residues" evidence="7">
    <location>
        <begin position="167"/>
        <end position="187"/>
    </location>
</feature>
<dbReference type="Pfam" id="PF04147">
    <property type="entry name" value="Nop14"/>
    <property type="match status" value="2"/>
</dbReference>
<keyword evidence="3" id="KW-0690">Ribosome biogenesis</keyword>
<reference evidence="8" key="1">
    <citation type="submission" date="2021-11" db="EMBL/GenBank/DDBJ databases">
        <authorList>
            <consortium name="Genoscope - CEA"/>
            <person name="William W."/>
        </authorList>
    </citation>
    <scope>NUCLEOTIDE SEQUENCE</scope>
</reference>
<dbReference type="InterPro" id="IPR007276">
    <property type="entry name" value="Nop14"/>
</dbReference>
<keyword evidence="4" id="KW-0698">rRNA processing</keyword>
<comment type="subcellular location">
    <subcellularLocation>
        <location evidence="1">Nucleus</location>
        <location evidence="1">Nucleolus</location>
    </subcellularLocation>
</comment>